<dbReference type="AlphaFoldDB" id="A0A2H0LRE4"/>
<proteinExistence type="predicted"/>
<sequence>MGSDKRHRIEKPFRFYSRVHLLELTGLKVSNLEGLLEHIKTIDGASIYHHTHHFLQQHQFSSPEPPNDFAFWVTKALNDKRLGEKLAAINICEFGSINTLRQSIVHTLETYLKAHPEAANRSVVEGDEFYFLKSVSFVFPLPYEVQSLEAFAEVIRKITIHSIYFHMFEARLRMAKGTNDFSYWLETAAWEGELAKQIARLDPYTFTMESLRKKIIELIEKRINL</sequence>
<accession>A0A2H0LRE4</accession>
<evidence type="ECO:0000313" key="2">
    <source>
        <dbReference type="Proteomes" id="UP000230859"/>
    </source>
</evidence>
<dbReference type="InterPro" id="IPR044036">
    <property type="entry name" value="DUF5752"/>
</dbReference>
<gene>
    <name evidence="1" type="ORF">COV74_02685</name>
</gene>
<dbReference type="Proteomes" id="UP000230859">
    <property type="component" value="Unassembled WGS sequence"/>
</dbReference>
<name>A0A2H0LRE4_9BACT</name>
<comment type="caution">
    <text evidence="1">The sequence shown here is derived from an EMBL/GenBank/DDBJ whole genome shotgun (WGS) entry which is preliminary data.</text>
</comment>
<protein>
    <submittedName>
        <fullName evidence="1">Uncharacterized protein</fullName>
    </submittedName>
</protein>
<evidence type="ECO:0000313" key="1">
    <source>
        <dbReference type="EMBL" id="PIQ86948.1"/>
    </source>
</evidence>
<reference evidence="1 2" key="1">
    <citation type="submission" date="2017-09" db="EMBL/GenBank/DDBJ databases">
        <title>Depth-based differentiation of microbial function through sediment-hosted aquifers and enrichment of novel symbionts in the deep terrestrial subsurface.</title>
        <authorList>
            <person name="Probst A.J."/>
            <person name="Ladd B."/>
            <person name="Jarett J.K."/>
            <person name="Geller-Mcgrath D.E."/>
            <person name="Sieber C.M."/>
            <person name="Emerson J.B."/>
            <person name="Anantharaman K."/>
            <person name="Thomas B.C."/>
            <person name="Malmstrom R."/>
            <person name="Stieglmeier M."/>
            <person name="Klingl A."/>
            <person name="Woyke T."/>
            <person name="Ryan C.M."/>
            <person name="Banfield J.F."/>
        </authorList>
    </citation>
    <scope>NUCLEOTIDE SEQUENCE [LARGE SCALE GENOMIC DNA]</scope>
    <source>
        <strain evidence="1">CG11_big_fil_rev_8_21_14_0_20_45_26</strain>
    </source>
</reference>
<organism evidence="1 2">
    <name type="scientific">Candidatus Abzuiibacterium crystallinum</name>
    <dbReference type="NCBI Taxonomy" id="1974748"/>
    <lineage>
        <taxon>Bacteria</taxon>
        <taxon>Pseudomonadati</taxon>
        <taxon>Candidatus Omnitrophota</taxon>
        <taxon>Candidatus Abzuiibacterium</taxon>
    </lineage>
</organism>
<dbReference type="EMBL" id="PCVY01000023">
    <property type="protein sequence ID" value="PIQ86948.1"/>
    <property type="molecule type" value="Genomic_DNA"/>
</dbReference>
<dbReference type="Pfam" id="PF19027">
    <property type="entry name" value="DUF5752"/>
    <property type="match status" value="1"/>
</dbReference>